<name>A0A0P4WKC2_SCYOL</name>
<feature type="domain" description="Neurotransmitter-gated ion-channel transmembrane" evidence="2">
    <location>
        <begin position="23"/>
        <end position="102"/>
    </location>
</feature>
<dbReference type="GO" id="GO:0004888">
    <property type="term" value="F:transmembrane signaling receptor activity"/>
    <property type="evidence" value="ECO:0007669"/>
    <property type="project" value="InterPro"/>
</dbReference>
<dbReference type="InterPro" id="IPR038050">
    <property type="entry name" value="Neuro_actylchol_rec"/>
</dbReference>
<feature type="transmembrane region" description="Helical" evidence="1">
    <location>
        <begin position="122"/>
        <end position="145"/>
    </location>
</feature>
<keyword evidence="1" id="KW-1133">Transmembrane helix</keyword>
<sequence length="146" mass="16529">MLMTYLDESIVPCSLGGVACIQDRIMVSLTSLLVLTGLMTQTSQSIPKTAYLKLIDVWYIALIFMDFMIIVVLAVIENLRQYSSSREVKVMRVHNKHEQKTPFVWLPQPGPGVERKVNMISIVVFPLACIIFIIIYFAISLSYIAN</sequence>
<protein>
    <recommendedName>
        <fullName evidence="2">Neurotransmitter-gated ion-channel transmembrane domain-containing protein</fullName>
    </recommendedName>
</protein>
<keyword evidence="1" id="KW-0812">Transmembrane</keyword>
<dbReference type="AlphaFoldDB" id="A0A0P4WKC2"/>
<evidence type="ECO:0000259" key="2">
    <source>
        <dbReference type="Pfam" id="PF02932"/>
    </source>
</evidence>
<dbReference type="InterPro" id="IPR006028">
    <property type="entry name" value="GABAA/Glycine_rcpt"/>
</dbReference>
<keyword evidence="1" id="KW-0472">Membrane</keyword>
<dbReference type="InterPro" id="IPR036719">
    <property type="entry name" value="Neuro-gated_channel_TM_sf"/>
</dbReference>
<organism evidence="3">
    <name type="scientific">Scylla olivacea</name>
    <name type="common">Orange mud crab</name>
    <name type="synonym">Cancer olivacea</name>
    <dbReference type="NCBI Taxonomy" id="85551"/>
    <lineage>
        <taxon>Eukaryota</taxon>
        <taxon>Metazoa</taxon>
        <taxon>Ecdysozoa</taxon>
        <taxon>Arthropoda</taxon>
        <taxon>Crustacea</taxon>
        <taxon>Multicrustacea</taxon>
        <taxon>Malacostraca</taxon>
        <taxon>Eumalacostraca</taxon>
        <taxon>Eucarida</taxon>
        <taxon>Decapoda</taxon>
        <taxon>Pleocyemata</taxon>
        <taxon>Brachyura</taxon>
        <taxon>Eubrachyura</taxon>
        <taxon>Portunoidea</taxon>
        <taxon>Portunidae</taxon>
        <taxon>Portuninae</taxon>
        <taxon>Scylla</taxon>
    </lineage>
</organism>
<dbReference type="Gene3D" id="1.20.58.390">
    <property type="entry name" value="Neurotransmitter-gated ion-channel transmembrane domain"/>
    <property type="match status" value="1"/>
</dbReference>
<dbReference type="Pfam" id="PF02932">
    <property type="entry name" value="Neur_chan_memb"/>
    <property type="match status" value="1"/>
</dbReference>
<proteinExistence type="predicted"/>
<dbReference type="GO" id="GO:0099095">
    <property type="term" value="F:ligand-gated monoatomic anion channel activity"/>
    <property type="evidence" value="ECO:0007669"/>
    <property type="project" value="UniProtKB-ARBA"/>
</dbReference>
<dbReference type="PRINTS" id="PR00253">
    <property type="entry name" value="GABAARECEPTR"/>
</dbReference>
<dbReference type="GO" id="GO:0005254">
    <property type="term" value="F:chloride channel activity"/>
    <property type="evidence" value="ECO:0007669"/>
    <property type="project" value="UniProtKB-ARBA"/>
</dbReference>
<feature type="transmembrane region" description="Helical" evidence="1">
    <location>
        <begin position="57"/>
        <end position="76"/>
    </location>
</feature>
<evidence type="ECO:0000256" key="1">
    <source>
        <dbReference type="SAM" id="Phobius"/>
    </source>
</evidence>
<dbReference type="EMBL" id="GDRN01029473">
    <property type="protein sequence ID" value="JAI67596.1"/>
    <property type="molecule type" value="Transcribed_RNA"/>
</dbReference>
<reference evidence="3" key="1">
    <citation type="submission" date="2015-09" db="EMBL/GenBank/DDBJ databases">
        <title>Scylla olivacea transcriptome.</title>
        <authorList>
            <person name="Ikhwanuddin M."/>
        </authorList>
    </citation>
    <scope>NUCLEOTIDE SEQUENCE</scope>
</reference>
<dbReference type="GO" id="GO:0005230">
    <property type="term" value="F:extracellular ligand-gated monoatomic ion channel activity"/>
    <property type="evidence" value="ECO:0007669"/>
    <property type="project" value="UniProtKB-ARBA"/>
</dbReference>
<evidence type="ECO:0000313" key="3">
    <source>
        <dbReference type="EMBL" id="JAI67596.1"/>
    </source>
</evidence>
<dbReference type="InterPro" id="IPR006029">
    <property type="entry name" value="Neurotrans-gated_channel_TM"/>
</dbReference>
<dbReference type="SUPFAM" id="SSF90112">
    <property type="entry name" value="Neurotransmitter-gated ion-channel transmembrane pore"/>
    <property type="match status" value="1"/>
</dbReference>
<dbReference type="GO" id="GO:0016020">
    <property type="term" value="C:membrane"/>
    <property type="evidence" value="ECO:0007669"/>
    <property type="project" value="InterPro"/>
</dbReference>
<accession>A0A0P4WKC2</accession>